<dbReference type="RefSeq" id="WP_153235717.1">
    <property type="nucleotide sequence ID" value="NZ_WINI01000008.1"/>
</dbReference>
<feature type="compositionally biased region" description="Polar residues" evidence="1">
    <location>
        <begin position="1"/>
        <end position="17"/>
    </location>
</feature>
<dbReference type="NCBIfam" id="TIGR03357">
    <property type="entry name" value="VI_zyme"/>
    <property type="match status" value="1"/>
</dbReference>
<dbReference type="PANTHER" id="PTHR38595:SF1">
    <property type="entry name" value="TYPE VI SECRETION SYSTEM COMPONENT TSSE1"/>
    <property type="match status" value="1"/>
</dbReference>
<feature type="domain" description="IraD/Gp25-like" evidence="2">
    <location>
        <begin position="60"/>
        <end position="163"/>
    </location>
</feature>
<evidence type="ECO:0000259" key="2">
    <source>
        <dbReference type="Pfam" id="PF04965"/>
    </source>
</evidence>
<dbReference type="OrthoDB" id="119583at2"/>
<evidence type="ECO:0000256" key="1">
    <source>
        <dbReference type="SAM" id="MobiDB-lite"/>
    </source>
</evidence>
<keyword evidence="4" id="KW-1185">Reference proteome</keyword>
<dbReference type="SUPFAM" id="SSF160719">
    <property type="entry name" value="gpW/gp25-like"/>
    <property type="match status" value="1"/>
</dbReference>
<proteinExistence type="predicted"/>
<feature type="compositionally biased region" description="Basic residues" evidence="1">
    <location>
        <begin position="18"/>
        <end position="28"/>
    </location>
</feature>
<comment type="caution">
    <text evidence="3">The sequence shown here is derived from an EMBL/GenBank/DDBJ whole genome shotgun (WGS) entry which is preliminary data.</text>
</comment>
<evidence type="ECO:0000313" key="3">
    <source>
        <dbReference type="EMBL" id="MQR02090.1"/>
    </source>
</evidence>
<dbReference type="InterPro" id="IPR007048">
    <property type="entry name" value="IraD/Gp25-like"/>
</dbReference>
<dbReference type="InterPro" id="IPR053176">
    <property type="entry name" value="T6SS_TssE1-like"/>
</dbReference>
<dbReference type="Proteomes" id="UP000451565">
    <property type="component" value="Unassembled WGS sequence"/>
</dbReference>
<name>A0A843YSH2_9BURK</name>
<organism evidence="3 4">
    <name type="scientific">Glaciimonas soli</name>
    <dbReference type="NCBI Taxonomy" id="2590999"/>
    <lineage>
        <taxon>Bacteria</taxon>
        <taxon>Pseudomonadati</taxon>
        <taxon>Pseudomonadota</taxon>
        <taxon>Betaproteobacteria</taxon>
        <taxon>Burkholderiales</taxon>
        <taxon>Oxalobacteraceae</taxon>
        <taxon>Glaciimonas</taxon>
    </lineage>
</organism>
<accession>A0A843YSH2</accession>
<dbReference type="AlphaFoldDB" id="A0A843YSH2"/>
<dbReference type="EMBL" id="WINI01000008">
    <property type="protein sequence ID" value="MQR02090.1"/>
    <property type="molecule type" value="Genomic_DNA"/>
</dbReference>
<feature type="region of interest" description="Disordered" evidence="1">
    <location>
        <begin position="1"/>
        <end position="29"/>
    </location>
</feature>
<dbReference type="PANTHER" id="PTHR38595">
    <property type="entry name" value="CYTOPLASMIC PROTEIN-RELATED"/>
    <property type="match status" value="1"/>
</dbReference>
<dbReference type="InterPro" id="IPR017737">
    <property type="entry name" value="TssE1-like"/>
</dbReference>
<reference evidence="3 4" key="1">
    <citation type="submission" date="2019-10" db="EMBL/GenBank/DDBJ databases">
        <title>Glaciimonas soli sp. nov., a psychrophilic bacterium isolated from the forest soil of a high elevation mountain in Taiwan.</title>
        <authorList>
            <person name="Wang L.-T."/>
            <person name="Shieh W.Y."/>
        </authorList>
    </citation>
    <scope>NUCLEOTIDE SEQUENCE [LARGE SCALE GENOMIC DNA]</scope>
    <source>
        <strain evidence="3 4">GS1</strain>
    </source>
</reference>
<protein>
    <submittedName>
        <fullName evidence="3">Type VI secretion system baseplate subunit TssE</fullName>
    </submittedName>
</protein>
<sequence length="189" mass="21498">MQRISSNKLTSNDNKTNHQTKPKARPHAHLLPTLFDRLRDDAPQRKTEASGEYTVSRKQLCEIIQRDLAYLLNTTNIEDLIDRDAFPEAAASTINFGVPALAGSYLSTHKWEKIELMIRRAITNFEPRLVPGTLLVTPLLKNDGTNHYNVLLFEIRGQIQMDPYPMEFMVQSSVDLETNRMSIVSSSAR</sequence>
<dbReference type="Pfam" id="PF04965">
    <property type="entry name" value="GPW_gp25"/>
    <property type="match status" value="1"/>
</dbReference>
<evidence type="ECO:0000313" key="4">
    <source>
        <dbReference type="Proteomes" id="UP000451565"/>
    </source>
</evidence>
<gene>
    <name evidence="3" type="primary">tssE</name>
    <name evidence="3" type="ORF">GEV47_15545</name>
</gene>